<reference evidence="14" key="2">
    <citation type="submission" date="2021-08" db="EMBL/GenBank/DDBJ databases">
        <authorList>
            <person name="Gostincar C."/>
            <person name="Sun X."/>
            <person name="Song Z."/>
            <person name="Gunde-Cimerman N."/>
        </authorList>
    </citation>
    <scope>NUCLEOTIDE SEQUENCE</scope>
    <source>
        <strain evidence="14">EXF-9298</strain>
    </source>
</reference>
<name>A0A9P8JSS0_AURME</name>
<dbReference type="FunFam" id="3.30.1130.10:FF:000012">
    <property type="entry name" value="GTP cyclohydrolase 1"/>
    <property type="match status" value="1"/>
</dbReference>
<feature type="compositionally biased region" description="Polar residues" evidence="12">
    <location>
        <begin position="555"/>
        <end position="572"/>
    </location>
</feature>
<dbReference type="PANTHER" id="PTHR11109">
    <property type="entry name" value="GTP CYCLOHYDROLASE I"/>
    <property type="match status" value="1"/>
</dbReference>
<dbReference type="AlphaFoldDB" id="A0A9P8JSS0"/>
<evidence type="ECO:0000256" key="11">
    <source>
        <dbReference type="ARBA" id="ARBA00055676"/>
    </source>
</evidence>
<comment type="similarity">
    <text evidence="2">Belongs to the GTP cyclohydrolase I family.</text>
</comment>
<comment type="function">
    <text evidence="11">GTP cyclohydrolase 1 is the first enzyme in the biosynthetic pathway leading to folic acid.</text>
</comment>
<evidence type="ECO:0000256" key="3">
    <source>
        <dbReference type="ARBA" id="ARBA00012715"/>
    </source>
</evidence>
<evidence type="ECO:0000256" key="5">
    <source>
        <dbReference type="ARBA" id="ARBA00022533"/>
    </source>
</evidence>
<evidence type="ECO:0000256" key="10">
    <source>
        <dbReference type="ARBA" id="ARBA00030854"/>
    </source>
</evidence>
<evidence type="ECO:0000256" key="6">
    <source>
        <dbReference type="ARBA" id="ARBA00022741"/>
    </source>
</evidence>
<evidence type="ECO:0000256" key="4">
    <source>
        <dbReference type="ARBA" id="ARBA00017272"/>
    </source>
</evidence>
<dbReference type="InterPro" id="IPR020602">
    <property type="entry name" value="GTP_CycHdrlase_I_dom"/>
</dbReference>
<proteinExistence type="inferred from homology"/>
<gene>
    <name evidence="14" type="ORF">KCU98_g10690</name>
</gene>
<dbReference type="Gene3D" id="1.10.286.10">
    <property type="match status" value="1"/>
</dbReference>
<evidence type="ECO:0000259" key="13">
    <source>
        <dbReference type="Pfam" id="PF01227"/>
    </source>
</evidence>
<comment type="pathway">
    <text evidence="1">Cofactor biosynthesis; 7,8-dihydroneopterin triphosphate biosynthesis; 7,8-dihydroneopterin triphosphate from GTP: step 1/1.</text>
</comment>
<keyword evidence="9" id="KW-0342">GTP-binding</keyword>
<feature type="region of interest" description="Disordered" evidence="12">
    <location>
        <begin position="1"/>
        <end position="113"/>
    </location>
</feature>
<dbReference type="FunFam" id="1.10.286.10:FF:000003">
    <property type="entry name" value="GTP cyclohydrolase 1"/>
    <property type="match status" value="1"/>
</dbReference>
<evidence type="ECO:0000313" key="14">
    <source>
        <dbReference type="EMBL" id="KAG9976489.1"/>
    </source>
</evidence>
<keyword evidence="6" id="KW-0547">Nucleotide-binding</keyword>
<dbReference type="HAMAP" id="MF_00223">
    <property type="entry name" value="FolE"/>
    <property type="match status" value="1"/>
</dbReference>
<feature type="domain" description="GTP cyclohydrolase I" evidence="13">
    <location>
        <begin position="142"/>
        <end position="317"/>
    </location>
</feature>
<dbReference type="SUPFAM" id="SSF55620">
    <property type="entry name" value="Tetrahydrobiopterin biosynthesis enzymes-like"/>
    <property type="match status" value="1"/>
</dbReference>
<dbReference type="EC" id="3.5.4.16" evidence="3"/>
<feature type="compositionally biased region" description="Basic and acidic residues" evidence="12">
    <location>
        <begin position="573"/>
        <end position="594"/>
    </location>
</feature>
<accession>A0A9P8JSS0</accession>
<dbReference type="Proteomes" id="UP000729357">
    <property type="component" value="Unassembled WGS sequence"/>
</dbReference>
<evidence type="ECO:0000256" key="8">
    <source>
        <dbReference type="ARBA" id="ARBA00022909"/>
    </source>
</evidence>
<dbReference type="CDD" id="cd00642">
    <property type="entry name" value="GTP_cyclohydro1"/>
    <property type="match status" value="1"/>
</dbReference>
<dbReference type="Pfam" id="PF01227">
    <property type="entry name" value="GTP_cyclohydroI"/>
    <property type="match status" value="1"/>
</dbReference>
<reference evidence="14" key="1">
    <citation type="journal article" date="2021" name="J Fungi (Basel)">
        <title>Virulence traits and population genomics of the black yeast Aureobasidium melanogenum.</title>
        <authorList>
            <person name="Cernosa A."/>
            <person name="Sun X."/>
            <person name="Gostincar C."/>
            <person name="Fang C."/>
            <person name="Gunde-Cimerman N."/>
            <person name="Song Z."/>
        </authorList>
    </citation>
    <scope>NUCLEOTIDE SEQUENCE</scope>
    <source>
        <strain evidence="14">EXF-9298</strain>
    </source>
</reference>
<dbReference type="PROSITE" id="PS00860">
    <property type="entry name" value="GTP_CYCLOHYDROL_1_2"/>
    <property type="match status" value="1"/>
</dbReference>
<comment type="caution">
    <text evidence="14">The sequence shown here is derived from an EMBL/GenBank/DDBJ whole genome shotgun (WGS) entry which is preliminary data.</text>
</comment>
<dbReference type="GO" id="GO:0046656">
    <property type="term" value="P:folic acid biosynthetic process"/>
    <property type="evidence" value="ECO:0007669"/>
    <property type="project" value="UniProtKB-KW"/>
</dbReference>
<evidence type="ECO:0000313" key="15">
    <source>
        <dbReference type="Proteomes" id="UP000729357"/>
    </source>
</evidence>
<dbReference type="InterPro" id="IPR018234">
    <property type="entry name" value="GTP_CycHdrlase_I_CS"/>
</dbReference>
<dbReference type="GO" id="GO:0046654">
    <property type="term" value="P:tetrahydrofolate biosynthetic process"/>
    <property type="evidence" value="ECO:0007669"/>
    <property type="project" value="InterPro"/>
</dbReference>
<dbReference type="EMBL" id="JAHFXS010001615">
    <property type="protein sequence ID" value="KAG9976489.1"/>
    <property type="molecule type" value="Genomic_DNA"/>
</dbReference>
<organism evidence="14 15">
    <name type="scientific">Aureobasidium melanogenum</name>
    <name type="common">Aureobasidium pullulans var. melanogenum</name>
    <dbReference type="NCBI Taxonomy" id="46634"/>
    <lineage>
        <taxon>Eukaryota</taxon>
        <taxon>Fungi</taxon>
        <taxon>Dikarya</taxon>
        <taxon>Ascomycota</taxon>
        <taxon>Pezizomycotina</taxon>
        <taxon>Dothideomycetes</taxon>
        <taxon>Dothideomycetidae</taxon>
        <taxon>Dothideales</taxon>
        <taxon>Saccotheciaceae</taxon>
        <taxon>Aureobasidium</taxon>
    </lineage>
</organism>
<sequence>MDHQPNSPMRPKHIPSHMINGSSPLVTQENRDARERENAFKSIKSSMGPKKEPLDLEGNYFQPQTNAQSRDKRPSKLANLDEAEARDPRDDWTSQQTSRASSPYTLAPTIDFDGLSWPSTGTRERLESTPEQAAARLEKLSGAVRTLLECIGEDPEREGLHGTPERYAKAMMYFTKGYEENLRDIVNGAVFHEDHDELVIVKDIEVFSLCEHHLVPFTGKMHIGYIPNGRVLGLSKLARIAEMFSRRLQVQERLTKQVALALSEVLQPQGVAVVMESSHLCMVMRGVQKTSATTTTSCMLGRMRSTAKTREEFLNLLNRRRFSEQHEIQMKDEWPLNSQVTEMIPLNDRRTPLPNFDKSITTEARSTLRKRRPSDSSSAPAQDGDHAFNKRRFVLNDEPQQTLRDHKHSTVDEPNPLDVLAQAASFVARLPTSRRKRVVLNSPSPPPEPKKFNLLTGLASHVDILLQITSYLPPQTLLNLYSVSAPFHYVMDSHFTAFIKAATSIWAPNADKCFPWWCYRQLCIEDPALRRPRSDRRSVSWDDLVPNLESEMSAEGTSDNSGSQGSNASDSPKSVKSESPAERKERVSKLAEHRQQSAAPVPGFRWLKMVAYRESVCREIVGWMAVHGHRIPRAEGVVALKKMWFLLDIPVNAPRISLIHNTSFFTKETLAIMQLFFIKLDMLYVDPVHYYGGEASMREMLLAERSLTTLWNYLRGADGTSKLDTLRLWIRHRYKPPQPIRPMTRETHEQYQAKLNMPIMGVPAQLVGRWGYECWGLGQVPLLRPDQLVLKEAVRRHMGLQRMFLSYLSYGYLDGDLNPLPTVVEPEDVVLSMMRRKKNRELKEQEEDKIVVDE</sequence>
<feature type="non-terminal residue" evidence="14">
    <location>
        <position position="854"/>
    </location>
</feature>
<evidence type="ECO:0000256" key="12">
    <source>
        <dbReference type="SAM" id="MobiDB-lite"/>
    </source>
</evidence>
<evidence type="ECO:0000256" key="9">
    <source>
        <dbReference type="ARBA" id="ARBA00023134"/>
    </source>
</evidence>
<dbReference type="GO" id="GO:0003934">
    <property type="term" value="F:GTP cyclohydrolase I activity"/>
    <property type="evidence" value="ECO:0007669"/>
    <property type="project" value="UniProtKB-EC"/>
</dbReference>
<dbReference type="InterPro" id="IPR043133">
    <property type="entry name" value="GTP-CH-I_C/QueF"/>
</dbReference>
<dbReference type="GO" id="GO:0005525">
    <property type="term" value="F:GTP binding"/>
    <property type="evidence" value="ECO:0007669"/>
    <property type="project" value="UniProtKB-KW"/>
</dbReference>
<dbReference type="GO" id="GO:0005737">
    <property type="term" value="C:cytoplasm"/>
    <property type="evidence" value="ECO:0007669"/>
    <property type="project" value="TreeGrafter"/>
</dbReference>
<dbReference type="PANTHER" id="PTHR11109:SF7">
    <property type="entry name" value="GTP CYCLOHYDROLASE 1"/>
    <property type="match status" value="1"/>
</dbReference>
<dbReference type="InterPro" id="IPR001474">
    <property type="entry name" value="GTP_CycHdrlase_I"/>
</dbReference>
<dbReference type="GO" id="GO:0006729">
    <property type="term" value="P:tetrahydrobiopterin biosynthetic process"/>
    <property type="evidence" value="ECO:0007669"/>
    <property type="project" value="TreeGrafter"/>
</dbReference>
<feature type="region of interest" description="Disordered" evidence="12">
    <location>
        <begin position="345"/>
        <end position="389"/>
    </location>
</feature>
<protein>
    <recommendedName>
        <fullName evidence="4">GTP cyclohydrolase 1</fullName>
        <ecNumber evidence="3">3.5.4.16</ecNumber>
    </recommendedName>
    <alternativeName>
        <fullName evidence="10">GTP cyclohydrolase I</fullName>
    </alternativeName>
</protein>
<evidence type="ECO:0000256" key="7">
    <source>
        <dbReference type="ARBA" id="ARBA00022801"/>
    </source>
</evidence>
<evidence type="ECO:0000256" key="1">
    <source>
        <dbReference type="ARBA" id="ARBA00005080"/>
    </source>
</evidence>
<dbReference type="InterPro" id="IPR043134">
    <property type="entry name" value="GTP-CH-I_N"/>
</dbReference>
<feature type="compositionally biased region" description="Polar residues" evidence="12">
    <location>
        <begin position="93"/>
        <end position="104"/>
    </location>
</feature>
<keyword evidence="15" id="KW-1185">Reference proteome</keyword>
<feature type="compositionally biased region" description="Basic and acidic residues" evidence="12">
    <location>
        <begin position="29"/>
        <end position="39"/>
    </location>
</feature>
<feature type="compositionally biased region" description="Polar residues" evidence="12">
    <location>
        <begin position="19"/>
        <end position="28"/>
    </location>
</feature>
<keyword evidence="5" id="KW-0021">Allosteric enzyme</keyword>
<keyword evidence="7" id="KW-0378">Hydrolase</keyword>
<dbReference type="NCBIfam" id="TIGR00063">
    <property type="entry name" value="folE"/>
    <property type="match status" value="1"/>
</dbReference>
<feature type="compositionally biased region" description="Basic and acidic residues" evidence="12">
    <location>
        <begin position="83"/>
        <end position="92"/>
    </location>
</feature>
<dbReference type="PROSITE" id="PS00859">
    <property type="entry name" value="GTP_CYCLOHYDROL_1_1"/>
    <property type="match status" value="1"/>
</dbReference>
<feature type="region of interest" description="Disordered" evidence="12">
    <location>
        <begin position="551"/>
        <end position="594"/>
    </location>
</feature>
<dbReference type="NCBIfam" id="NF006825">
    <property type="entry name" value="PRK09347.1-2"/>
    <property type="match status" value="1"/>
</dbReference>
<keyword evidence="8" id="KW-0289">Folate biosynthesis</keyword>
<dbReference type="NCBIfam" id="NF006826">
    <property type="entry name" value="PRK09347.1-3"/>
    <property type="match status" value="1"/>
</dbReference>
<dbReference type="Gene3D" id="3.30.1130.10">
    <property type="match status" value="1"/>
</dbReference>
<dbReference type="GO" id="GO:0008270">
    <property type="term" value="F:zinc ion binding"/>
    <property type="evidence" value="ECO:0007669"/>
    <property type="project" value="TreeGrafter"/>
</dbReference>
<evidence type="ECO:0000256" key="2">
    <source>
        <dbReference type="ARBA" id="ARBA00008085"/>
    </source>
</evidence>